<dbReference type="Pfam" id="PF13229">
    <property type="entry name" value="Beta_helix"/>
    <property type="match status" value="1"/>
</dbReference>
<dbReference type="NCBIfam" id="TIGR03805">
    <property type="entry name" value="beta_helix_1"/>
    <property type="match status" value="1"/>
</dbReference>
<dbReference type="SUPFAM" id="SSF51126">
    <property type="entry name" value="Pectin lyase-like"/>
    <property type="match status" value="1"/>
</dbReference>
<feature type="domain" description="Right handed beta helix" evidence="2">
    <location>
        <begin position="141"/>
        <end position="288"/>
    </location>
</feature>
<evidence type="ECO:0000313" key="4">
    <source>
        <dbReference type="Proteomes" id="UP001589943"/>
    </source>
</evidence>
<dbReference type="InterPro" id="IPR022442">
    <property type="entry name" value="SO_2930-like_dom"/>
</dbReference>
<feature type="chain" id="PRO_5045651845" evidence="1">
    <location>
        <begin position="23"/>
        <end position="403"/>
    </location>
</feature>
<dbReference type="InterPro" id="IPR012334">
    <property type="entry name" value="Pectin_lyas_fold"/>
</dbReference>
<dbReference type="InterPro" id="IPR039448">
    <property type="entry name" value="Beta_helix"/>
</dbReference>
<evidence type="ECO:0000313" key="3">
    <source>
        <dbReference type="EMBL" id="MFC0590604.1"/>
    </source>
</evidence>
<keyword evidence="1" id="KW-0732">Signal</keyword>
<dbReference type="RefSeq" id="WP_379482056.1">
    <property type="nucleotide sequence ID" value="NZ_JBHLTL010000011.1"/>
</dbReference>
<protein>
    <submittedName>
        <fullName evidence="3">Parallel beta-helix domain-containing protein</fullName>
    </submittedName>
</protein>
<dbReference type="Proteomes" id="UP001589943">
    <property type="component" value="Unassembled WGS sequence"/>
</dbReference>
<dbReference type="InterPro" id="IPR022441">
    <property type="entry name" value="Para_beta_helix_rpt-2"/>
</dbReference>
<organism evidence="3 4">
    <name type="scientific">Novosphingobium aquiterrae</name>
    <dbReference type="NCBI Taxonomy" id="624388"/>
    <lineage>
        <taxon>Bacteria</taxon>
        <taxon>Pseudomonadati</taxon>
        <taxon>Pseudomonadota</taxon>
        <taxon>Alphaproteobacteria</taxon>
        <taxon>Sphingomonadales</taxon>
        <taxon>Sphingomonadaceae</taxon>
        <taxon>Novosphingobium</taxon>
    </lineage>
</organism>
<feature type="signal peptide" evidence="1">
    <location>
        <begin position="1"/>
        <end position="22"/>
    </location>
</feature>
<dbReference type="SMART" id="SM00710">
    <property type="entry name" value="PbH1"/>
    <property type="match status" value="6"/>
</dbReference>
<gene>
    <name evidence="3" type="ORF">ACFFF7_14425</name>
</gene>
<sequence length="403" mass="41423">MRMPALMIAAATALALAAPLHAKTIEVAAGDGAQARLQEALILAQPGDVVQLGAGRFAMSDGLSLDAKGVTVRGMGMDSTVLDFTGQKGAGEGLLVTSDEVTLRDFAVENAHGDGIKSKGADNIAYYRVRVTWTGGPKETNGAYGIYPVQSTGVLIDGCKVSGASDAGIYVGQSRAITVRYNYVENNVAGIEIENSRDALVSGNLVTRNTGGILVFDLPALPVMGGGNTLIEGNTVVANDTPNFAPKGNIVAGVPRGTGIMVMANEMVAVSGNVLVDNPTAQIMVVAYPNAYQDPRYNPLPRRIVIGDNRIVGGGNEPQFPGGDALKALFGGSLPPLVWDGLGGKDALIVGTKLSGLSLNLPKQGASPTEAKPEGLAFAPMAAVLPMPAPVGAPTALEARLKR</sequence>
<dbReference type="Gene3D" id="2.160.20.10">
    <property type="entry name" value="Single-stranded right-handed beta-helix, Pectin lyase-like"/>
    <property type="match status" value="1"/>
</dbReference>
<dbReference type="EMBL" id="JBHLTL010000011">
    <property type="protein sequence ID" value="MFC0590604.1"/>
    <property type="molecule type" value="Genomic_DNA"/>
</dbReference>
<name>A0ABV6PM04_9SPHN</name>
<dbReference type="InterPro" id="IPR011050">
    <property type="entry name" value="Pectin_lyase_fold/virulence"/>
</dbReference>
<evidence type="ECO:0000256" key="1">
    <source>
        <dbReference type="SAM" id="SignalP"/>
    </source>
</evidence>
<keyword evidence="4" id="KW-1185">Reference proteome</keyword>
<proteinExistence type="predicted"/>
<dbReference type="InterPro" id="IPR006626">
    <property type="entry name" value="PbH1"/>
</dbReference>
<reference evidence="3 4" key="1">
    <citation type="submission" date="2024-09" db="EMBL/GenBank/DDBJ databases">
        <authorList>
            <person name="Sun Q."/>
            <person name="Mori K."/>
        </authorList>
    </citation>
    <scope>NUCLEOTIDE SEQUENCE [LARGE SCALE GENOMIC DNA]</scope>
    <source>
        <strain evidence="3 4">NCAIM B.02537</strain>
    </source>
</reference>
<accession>A0ABV6PM04</accession>
<evidence type="ECO:0000259" key="2">
    <source>
        <dbReference type="Pfam" id="PF13229"/>
    </source>
</evidence>
<dbReference type="NCBIfam" id="TIGR03804">
    <property type="entry name" value="para_beta_helix"/>
    <property type="match status" value="1"/>
</dbReference>
<comment type="caution">
    <text evidence="3">The sequence shown here is derived from an EMBL/GenBank/DDBJ whole genome shotgun (WGS) entry which is preliminary data.</text>
</comment>